<keyword evidence="2" id="KW-1133">Transmembrane helix</keyword>
<sequence length="152" mass="16841">MVIPMHVSPPKQTERSHWYNLLVLCLVTVFFSQGPETLLAQDQEAGSATVEEAAQADVDLPEDSAEGDEKSDKEKKDERPRELGVMILIVWVLAGAGIGILIFTSLFGHSVRSMIRRPYPPQSHGSPQPPREETPPETEEESEPVEKDPPQS</sequence>
<keyword evidence="4" id="KW-1185">Reference proteome</keyword>
<evidence type="ECO:0000256" key="1">
    <source>
        <dbReference type="SAM" id="MobiDB-lite"/>
    </source>
</evidence>
<accession>A0A517QA45</accession>
<feature type="region of interest" description="Disordered" evidence="1">
    <location>
        <begin position="42"/>
        <end position="79"/>
    </location>
</feature>
<feature type="compositionally biased region" description="Basic and acidic residues" evidence="1">
    <location>
        <begin position="67"/>
        <end position="79"/>
    </location>
</feature>
<dbReference type="EMBL" id="CP037421">
    <property type="protein sequence ID" value="QDT28510.1"/>
    <property type="molecule type" value="Genomic_DNA"/>
</dbReference>
<feature type="region of interest" description="Disordered" evidence="1">
    <location>
        <begin position="117"/>
        <end position="152"/>
    </location>
</feature>
<evidence type="ECO:0000313" key="3">
    <source>
        <dbReference type="EMBL" id="QDT28510.1"/>
    </source>
</evidence>
<evidence type="ECO:0000256" key="2">
    <source>
        <dbReference type="SAM" id="Phobius"/>
    </source>
</evidence>
<dbReference type="AlphaFoldDB" id="A0A517QA45"/>
<name>A0A517QA45_9PLAN</name>
<reference evidence="3 4" key="1">
    <citation type="submission" date="2019-03" db="EMBL/GenBank/DDBJ databases">
        <title>Deep-cultivation of Planctomycetes and their phenomic and genomic characterization uncovers novel biology.</title>
        <authorList>
            <person name="Wiegand S."/>
            <person name="Jogler M."/>
            <person name="Boedeker C."/>
            <person name="Pinto D."/>
            <person name="Vollmers J."/>
            <person name="Rivas-Marin E."/>
            <person name="Kohn T."/>
            <person name="Peeters S.H."/>
            <person name="Heuer A."/>
            <person name="Rast P."/>
            <person name="Oberbeckmann S."/>
            <person name="Bunk B."/>
            <person name="Jeske O."/>
            <person name="Meyerdierks A."/>
            <person name="Storesund J.E."/>
            <person name="Kallscheuer N."/>
            <person name="Luecker S."/>
            <person name="Lage O.M."/>
            <person name="Pohl T."/>
            <person name="Merkel B.J."/>
            <person name="Hornburger P."/>
            <person name="Mueller R.-W."/>
            <person name="Bruemmer F."/>
            <person name="Labrenz M."/>
            <person name="Spormann A.M."/>
            <person name="Op den Camp H."/>
            <person name="Overmann J."/>
            <person name="Amann R."/>
            <person name="Jetten M.S.M."/>
            <person name="Mascher T."/>
            <person name="Medema M.H."/>
            <person name="Devos D.P."/>
            <person name="Kaster A.-K."/>
            <person name="Ovreas L."/>
            <person name="Rohde M."/>
            <person name="Galperin M.Y."/>
            <person name="Jogler C."/>
        </authorList>
    </citation>
    <scope>NUCLEOTIDE SEQUENCE [LARGE SCALE GENOMIC DNA]</scope>
    <source>
        <strain evidence="3 4">Enr10</strain>
    </source>
</reference>
<feature type="transmembrane region" description="Helical" evidence="2">
    <location>
        <begin position="83"/>
        <end position="107"/>
    </location>
</feature>
<protein>
    <submittedName>
        <fullName evidence="3">Uncharacterized protein</fullName>
    </submittedName>
</protein>
<keyword evidence="2" id="KW-0472">Membrane</keyword>
<evidence type="ECO:0000313" key="4">
    <source>
        <dbReference type="Proteomes" id="UP000315647"/>
    </source>
</evidence>
<keyword evidence="2" id="KW-0812">Transmembrane</keyword>
<gene>
    <name evidence="3" type="ORF">Enr10x_38540</name>
</gene>
<dbReference type="Proteomes" id="UP000315647">
    <property type="component" value="Chromosome"/>
</dbReference>
<proteinExistence type="predicted"/>
<organism evidence="3 4">
    <name type="scientific">Gimesia panareensis</name>
    <dbReference type="NCBI Taxonomy" id="2527978"/>
    <lineage>
        <taxon>Bacteria</taxon>
        <taxon>Pseudomonadati</taxon>
        <taxon>Planctomycetota</taxon>
        <taxon>Planctomycetia</taxon>
        <taxon>Planctomycetales</taxon>
        <taxon>Planctomycetaceae</taxon>
        <taxon>Gimesia</taxon>
    </lineage>
</organism>